<dbReference type="EC" id="5.2.1.8" evidence="6"/>
<evidence type="ECO:0000259" key="7">
    <source>
        <dbReference type="PROSITE" id="PS50059"/>
    </source>
</evidence>
<evidence type="ECO:0000256" key="2">
    <source>
        <dbReference type="ARBA" id="ARBA00006577"/>
    </source>
</evidence>
<dbReference type="AlphaFoldDB" id="A0A1G1VPU6"/>
<accession>A0A1G1VPU6</accession>
<dbReference type="Proteomes" id="UP000179069">
    <property type="component" value="Unassembled WGS sequence"/>
</dbReference>
<evidence type="ECO:0000256" key="5">
    <source>
        <dbReference type="PROSITE-ProRule" id="PRU00277"/>
    </source>
</evidence>
<dbReference type="SUPFAM" id="SSF54534">
    <property type="entry name" value="FKBP-like"/>
    <property type="match status" value="1"/>
</dbReference>
<evidence type="ECO:0000256" key="6">
    <source>
        <dbReference type="RuleBase" id="RU003915"/>
    </source>
</evidence>
<feature type="domain" description="PPIase FKBP-type" evidence="7">
    <location>
        <begin position="20"/>
        <end position="108"/>
    </location>
</feature>
<dbReference type="Gene3D" id="3.10.50.40">
    <property type="match status" value="1"/>
</dbReference>
<organism evidence="8 9">
    <name type="scientific">Candidatus Chisholmbacteria bacterium RIFCSPHIGHO2_01_FULL_49_18</name>
    <dbReference type="NCBI Taxonomy" id="1797590"/>
    <lineage>
        <taxon>Bacteria</taxon>
        <taxon>Candidatus Chisholmiibacteriota</taxon>
    </lineage>
</organism>
<dbReference type="EMBL" id="MHCI01000003">
    <property type="protein sequence ID" value="OGY17354.1"/>
    <property type="molecule type" value="Genomic_DNA"/>
</dbReference>
<sequence>MDQLVIEDTTVGTGAEVKDGDVILVHYVGTLTDGTEFDSSRARNTTFEFTLGKGQVIKGWDIGIKGMKVGGIRKLTIPPQFAYGNRAVGDVIPANSTLIFDVELVAINPL</sequence>
<dbReference type="PROSITE" id="PS50059">
    <property type="entry name" value="FKBP_PPIASE"/>
    <property type="match status" value="1"/>
</dbReference>
<evidence type="ECO:0000313" key="9">
    <source>
        <dbReference type="Proteomes" id="UP000179069"/>
    </source>
</evidence>
<evidence type="ECO:0000313" key="8">
    <source>
        <dbReference type="EMBL" id="OGY17354.1"/>
    </source>
</evidence>
<dbReference type="InterPro" id="IPR001179">
    <property type="entry name" value="PPIase_FKBP_dom"/>
</dbReference>
<keyword evidence="3 5" id="KW-0697">Rotamase</keyword>
<evidence type="ECO:0000256" key="3">
    <source>
        <dbReference type="ARBA" id="ARBA00023110"/>
    </source>
</evidence>
<comment type="similarity">
    <text evidence="2 6">Belongs to the FKBP-type PPIase family.</text>
</comment>
<evidence type="ECO:0000256" key="1">
    <source>
        <dbReference type="ARBA" id="ARBA00000971"/>
    </source>
</evidence>
<dbReference type="GO" id="GO:0003755">
    <property type="term" value="F:peptidyl-prolyl cis-trans isomerase activity"/>
    <property type="evidence" value="ECO:0007669"/>
    <property type="project" value="UniProtKB-UniRule"/>
</dbReference>
<reference evidence="8 9" key="1">
    <citation type="journal article" date="2016" name="Nat. Commun.">
        <title>Thousands of microbial genomes shed light on interconnected biogeochemical processes in an aquifer system.</title>
        <authorList>
            <person name="Anantharaman K."/>
            <person name="Brown C.T."/>
            <person name="Hug L.A."/>
            <person name="Sharon I."/>
            <person name="Castelle C.J."/>
            <person name="Probst A.J."/>
            <person name="Thomas B.C."/>
            <person name="Singh A."/>
            <person name="Wilkins M.J."/>
            <person name="Karaoz U."/>
            <person name="Brodie E.L."/>
            <person name="Williams K.H."/>
            <person name="Hubbard S.S."/>
            <person name="Banfield J.F."/>
        </authorList>
    </citation>
    <scope>NUCLEOTIDE SEQUENCE [LARGE SCALE GENOMIC DNA]</scope>
</reference>
<protein>
    <recommendedName>
        <fullName evidence="6">Peptidyl-prolyl cis-trans isomerase</fullName>
        <ecNumber evidence="6">5.2.1.8</ecNumber>
    </recommendedName>
</protein>
<dbReference type="Pfam" id="PF00254">
    <property type="entry name" value="FKBP_C"/>
    <property type="match status" value="1"/>
</dbReference>
<proteinExistence type="inferred from homology"/>
<dbReference type="InterPro" id="IPR046357">
    <property type="entry name" value="PPIase_dom_sf"/>
</dbReference>
<comment type="catalytic activity">
    <reaction evidence="1 5 6">
        <text>[protein]-peptidylproline (omega=180) = [protein]-peptidylproline (omega=0)</text>
        <dbReference type="Rhea" id="RHEA:16237"/>
        <dbReference type="Rhea" id="RHEA-COMP:10747"/>
        <dbReference type="Rhea" id="RHEA-COMP:10748"/>
        <dbReference type="ChEBI" id="CHEBI:83833"/>
        <dbReference type="ChEBI" id="CHEBI:83834"/>
        <dbReference type="EC" id="5.2.1.8"/>
    </reaction>
</comment>
<dbReference type="FunFam" id="3.10.50.40:FF:000006">
    <property type="entry name" value="Peptidyl-prolyl cis-trans isomerase"/>
    <property type="match status" value="1"/>
</dbReference>
<dbReference type="PANTHER" id="PTHR43811:SF19">
    <property type="entry name" value="39 KDA FK506-BINDING NUCLEAR PROTEIN"/>
    <property type="match status" value="1"/>
</dbReference>
<keyword evidence="4 5" id="KW-0413">Isomerase</keyword>
<name>A0A1G1VPU6_9BACT</name>
<comment type="caution">
    <text evidence="8">The sequence shown here is derived from an EMBL/GenBank/DDBJ whole genome shotgun (WGS) entry which is preliminary data.</text>
</comment>
<evidence type="ECO:0000256" key="4">
    <source>
        <dbReference type="ARBA" id="ARBA00023235"/>
    </source>
</evidence>
<dbReference type="PANTHER" id="PTHR43811">
    <property type="entry name" value="FKBP-TYPE PEPTIDYL-PROLYL CIS-TRANS ISOMERASE FKPA"/>
    <property type="match status" value="1"/>
</dbReference>
<gene>
    <name evidence="8" type="ORF">A2785_00570</name>
</gene>